<dbReference type="InterPro" id="IPR001752">
    <property type="entry name" value="Kinesin_motor_dom"/>
</dbReference>
<dbReference type="InterPro" id="IPR006816">
    <property type="entry name" value="ELMO_dom"/>
</dbReference>
<protein>
    <recommendedName>
        <fullName evidence="3">Kinesin motor domain-containing protein</fullName>
    </recommendedName>
</protein>
<proteinExistence type="inferred from homology"/>
<dbReference type="GO" id="GO:0003777">
    <property type="term" value="F:microtubule motor activity"/>
    <property type="evidence" value="ECO:0007669"/>
    <property type="project" value="InterPro"/>
</dbReference>
<keyword evidence="2" id="KW-0547">Nucleotide-binding</keyword>
<dbReference type="SUPFAM" id="SSF52540">
    <property type="entry name" value="P-loop containing nucleoside triphosphate hydrolases"/>
    <property type="match status" value="1"/>
</dbReference>
<dbReference type="InterPro" id="IPR027417">
    <property type="entry name" value="P-loop_NTPase"/>
</dbReference>
<dbReference type="GO" id="GO:0008017">
    <property type="term" value="F:microtubule binding"/>
    <property type="evidence" value="ECO:0007669"/>
    <property type="project" value="InterPro"/>
</dbReference>
<feature type="domain" description="Kinesin motor" evidence="3">
    <location>
        <begin position="87"/>
        <end position="160"/>
    </location>
</feature>
<comment type="similarity">
    <text evidence="2">Belongs to the TRAFAC class myosin-kinesin ATPase superfamily. Kinesin family.</text>
</comment>
<feature type="binding site" evidence="2">
    <location>
        <begin position="91"/>
        <end position="98"/>
    </location>
    <ligand>
        <name>ATP</name>
        <dbReference type="ChEBI" id="CHEBI:30616"/>
    </ligand>
</feature>
<dbReference type="InterPro" id="IPR027640">
    <property type="entry name" value="Kinesin-like_fam"/>
</dbReference>
<evidence type="ECO:0000313" key="5">
    <source>
        <dbReference type="Proteomes" id="UP000290289"/>
    </source>
</evidence>
<evidence type="ECO:0000256" key="2">
    <source>
        <dbReference type="PROSITE-ProRule" id="PRU00283"/>
    </source>
</evidence>
<gene>
    <name evidence="4" type="ORF">DVH24_029941</name>
</gene>
<dbReference type="PROSITE" id="PS50067">
    <property type="entry name" value="KINESIN_MOTOR_2"/>
    <property type="match status" value="1"/>
</dbReference>
<dbReference type="Proteomes" id="UP000290289">
    <property type="component" value="Chromosome 15"/>
</dbReference>
<organism evidence="4 5">
    <name type="scientific">Malus domestica</name>
    <name type="common">Apple</name>
    <name type="synonym">Pyrus malus</name>
    <dbReference type="NCBI Taxonomy" id="3750"/>
    <lineage>
        <taxon>Eukaryota</taxon>
        <taxon>Viridiplantae</taxon>
        <taxon>Streptophyta</taxon>
        <taxon>Embryophyta</taxon>
        <taxon>Tracheophyta</taxon>
        <taxon>Spermatophyta</taxon>
        <taxon>Magnoliopsida</taxon>
        <taxon>eudicotyledons</taxon>
        <taxon>Gunneridae</taxon>
        <taxon>Pentapetalae</taxon>
        <taxon>rosids</taxon>
        <taxon>fabids</taxon>
        <taxon>Rosales</taxon>
        <taxon>Rosaceae</taxon>
        <taxon>Amygdaloideae</taxon>
        <taxon>Maleae</taxon>
        <taxon>Malus</taxon>
    </lineage>
</organism>
<keyword evidence="2" id="KW-0067">ATP-binding</keyword>
<accession>A0A498HWN7</accession>
<dbReference type="Pfam" id="PF04727">
    <property type="entry name" value="ELMO_CED12"/>
    <property type="match status" value="1"/>
</dbReference>
<evidence type="ECO:0000313" key="4">
    <source>
        <dbReference type="EMBL" id="RXH75220.1"/>
    </source>
</evidence>
<dbReference type="InterPro" id="IPR036961">
    <property type="entry name" value="Kinesin_motor_dom_sf"/>
</dbReference>
<dbReference type="GO" id="GO:0005524">
    <property type="term" value="F:ATP binding"/>
    <property type="evidence" value="ECO:0007669"/>
    <property type="project" value="UniProtKB-UniRule"/>
</dbReference>
<sequence length="160" mass="18522">MGIGVKILFSSRSGVQDFVLSHEGESFQRLLHKQDGTRAEWEYPFAVAGINISFVLAQMLDLQSGTEMFKFSITQEFRTIMYCLAYIFAYGQTSSGKTYTMRGITEKAVIDIYNHIINTPERDFTIKISGLEIYNENVRECGKVPWLRRWWRKLQAMISI</sequence>
<dbReference type="EMBL" id="RDQH01000341">
    <property type="protein sequence ID" value="RXH75220.1"/>
    <property type="molecule type" value="Genomic_DNA"/>
</dbReference>
<dbReference type="STRING" id="3750.A0A498HWN7"/>
<keyword evidence="5" id="KW-1185">Reference proteome</keyword>
<name>A0A498HWN7_MALDO</name>
<dbReference type="Gene3D" id="3.40.850.10">
    <property type="entry name" value="Kinesin motor domain"/>
    <property type="match status" value="1"/>
</dbReference>
<dbReference type="AlphaFoldDB" id="A0A498HWN7"/>
<keyword evidence="1 2" id="KW-0505">Motor protein</keyword>
<dbReference type="PANTHER" id="PTHR47968">
    <property type="entry name" value="CENTROMERE PROTEIN E"/>
    <property type="match status" value="1"/>
</dbReference>
<evidence type="ECO:0000259" key="3">
    <source>
        <dbReference type="PROSITE" id="PS50067"/>
    </source>
</evidence>
<comment type="caution">
    <text evidence="4">The sequence shown here is derived from an EMBL/GenBank/DDBJ whole genome shotgun (WGS) entry which is preliminary data.</text>
</comment>
<dbReference type="Pfam" id="PF00225">
    <property type="entry name" value="Kinesin"/>
    <property type="match status" value="1"/>
</dbReference>
<dbReference type="PANTHER" id="PTHR47968:SF23">
    <property type="entry name" value="KINESIN-LIKE PROTEIN KIN-7A"/>
    <property type="match status" value="1"/>
</dbReference>
<evidence type="ECO:0000256" key="1">
    <source>
        <dbReference type="ARBA" id="ARBA00023175"/>
    </source>
</evidence>
<reference evidence="4 5" key="1">
    <citation type="submission" date="2018-10" db="EMBL/GenBank/DDBJ databases">
        <title>A high-quality apple genome assembly.</title>
        <authorList>
            <person name="Hu J."/>
        </authorList>
    </citation>
    <scope>NUCLEOTIDE SEQUENCE [LARGE SCALE GENOMIC DNA]</scope>
    <source>
        <strain evidence="5">cv. HFTH1</strain>
        <tissue evidence="4">Young leaf</tissue>
    </source>
</reference>
<dbReference type="GO" id="GO:0007018">
    <property type="term" value="P:microtubule-based movement"/>
    <property type="evidence" value="ECO:0007669"/>
    <property type="project" value="InterPro"/>
</dbReference>